<keyword evidence="7 8" id="KW-0472">Membrane</keyword>
<dbReference type="EMBL" id="CP093313">
    <property type="protein sequence ID" value="UWZ86766.1"/>
    <property type="molecule type" value="Genomic_DNA"/>
</dbReference>
<dbReference type="Proteomes" id="UP001059380">
    <property type="component" value="Chromosome"/>
</dbReference>
<keyword evidence="11" id="KW-1185">Reference proteome</keyword>
<feature type="transmembrane region" description="Helical" evidence="8">
    <location>
        <begin position="497"/>
        <end position="521"/>
    </location>
</feature>
<keyword evidence="3" id="KW-0813">Transport</keyword>
<feature type="transmembrane region" description="Helical" evidence="8">
    <location>
        <begin position="25"/>
        <end position="44"/>
    </location>
</feature>
<evidence type="ECO:0000313" key="11">
    <source>
        <dbReference type="Proteomes" id="UP001059380"/>
    </source>
</evidence>
<dbReference type="PRINTS" id="PR01036">
    <property type="entry name" value="TCRTETB"/>
</dbReference>
<evidence type="ECO:0000256" key="4">
    <source>
        <dbReference type="ARBA" id="ARBA00022475"/>
    </source>
</evidence>
<evidence type="ECO:0000256" key="3">
    <source>
        <dbReference type="ARBA" id="ARBA00022448"/>
    </source>
</evidence>
<proteinExistence type="inferred from homology"/>
<evidence type="ECO:0000256" key="7">
    <source>
        <dbReference type="ARBA" id="ARBA00023136"/>
    </source>
</evidence>
<comment type="similarity">
    <text evidence="2">Belongs to the major facilitator superfamily. EmrB family.</text>
</comment>
<dbReference type="RefSeq" id="WP_260796403.1">
    <property type="nucleotide sequence ID" value="NZ_CP093313.1"/>
</dbReference>
<dbReference type="GO" id="GO:0005886">
    <property type="term" value="C:plasma membrane"/>
    <property type="evidence" value="ECO:0007669"/>
    <property type="project" value="UniProtKB-SubCell"/>
</dbReference>
<feature type="transmembrane region" description="Helical" evidence="8">
    <location>
        <begin position="217"/>
        <end position="236"/>
    </location>
</feature>
<keyword evidence="6 8" id="KW-1133">Transmembrane helix</keyword>
<dbReference type="PANTHER" id="PTHR42718">
    <property type="entry name" value="MAJOR FACILITATOR SUPERFAMILY MULTIDRUG TRANSPORTER MFSC"/>
    <property type="match status" value="1"/>
</dbReference>
<dbReference type="InterPro" id="IPR020846">
    <property type="entry name" value="MFS_dom"/>
</dbReference>
<dbReference type="KEGG" id="orp:MOP44_12650"/>
<dbReference type="CDD" id="cd17503">
    <property type="entry name" value="MFS_LmrB_MDR_like"/>
    <property type="match status" value="1"/>
</dbReference>
<keyword evidence="4" id="KW-1003">Cell membrane</keyword>
<dbReference type="Gene3D" id="1.20.1250.20">
    <property type="entry name" value="MFS general substrate transporter like domains"/>
    <property type="match status" value="1"/>
</dbReference>
<gene>
    <name evidence="10" type="ORF">MOP44_12650</name>
</gene>
<evidence type="ECO:0000313" key="10">
    <source>
        <dbReference type="EMBL" id="UWZ86766.1"/>
    </source>
</evidence>
<feature type="domain" description="Major facilitator superfamily (MFS) profile" evidence="9">
    <location>
        <begin position="27"/>
        <end position="526"/>
    </location>
</feature>
<dbReference type="NCBIfam" id="TIGR00711">
    <property type="entry name" value="efflux_EmrB"/>
    <property type="match status" value="1"/>
</dbReference>
<feature type="transmembrane region" description="Helical" evidence="8">
    <location>
        <begin position="352"/>
        <end position="372"/>
    </location>
</feature>
<feature type="transmembrane region" description="Helical" evidence="8">
    <location>
        <begin position="65"/>
        <end position="86"/>
    </location>
</feature>
<organism evidence="10 11">
    <name type="scientific">Occallatibacter riparius</name>
    <dbReference type="NCBI Taxonomy" id="1002689"/>
    <lineage>
        <taxon>Bacteria</taxon>
        <taxon>Pseudomonadati</taxon>
        <taxon>Acidobacteriota</taxon>
        <taxon>Terriglobia</taxon>
        <taxon>Terriglobales</taxon>
        <taxon>Acidobacteriaceae</taxon>
        <taxon>Occallatibacter</taxon>
    </lineage>
</organism>
<feature type="transmembrane region" description="Helical" evidence="8">
    <location>
        <begin position="248"/>
        <end position="270"/>
    </location>
</feature>
<evidence type="ECO:0000256" key="2">
    <source>
        <dbReference type="ARBA" id="ARBA00008537"/>
    </source>
</evidence>
<dbReference type="Gene3D" id="1.20.1720.10">
    <property type="entry name" value="Multidrug resistance protein D"/>
    <property type="match status" value="1"/>
</dbReference>
<dbReference type="AlphaFoldDB" id="A0A9J7BZ16"/>
<accession>A0A9J7BZ16</accession>
<comment type="subcellular location">
    <subcellularLocation>
        <location evidence="1">Cell membrane</location>
        <topology evidence="1">Multi-pass membrane protein</topology>
    </subcellularLocation>
</comment>
<evidence type="ECO:0000256" key="8">
    <source>
        <dbReference type="SAM" id="Phobius"/>
    </source>
</evidence>
<name>A0A9J7BZ16_9BACT</name>
<sequence length="534" mass="58331">MAAATATAPETLSFHDIWRPRANPWAIAITVTLATFMEALDSSIANVAMQHIAGTLSASQDEATWVLTSYLVANAMVLPISGWIANRIGRKRFYMSCVFLFTLCSLLCGLAPTLGILVFFRVLQGAAGGGLQPSEQAILADTFRPEKRSMAFAMYGVAVVTAPAIGPTIGGWIIDNYSWRWIFFLNIPVGIVSLYLSNRLVEDPPYLADIRKRKEGVDGWGLGLLIVAIGALQVMLDKGQEDDWFSSNFIIACAVVAAVTLGLFIWRQLVVVHPILDLRLYMRRNVGMTQLVLFMVGMSLYTSTVMIPQFLQELMGYSARQAGMCVSTGALVLMFLFPVAGKMAPKFDPRKLVAIGFVITTLGMMRMANLTLEISFWQAASWRAFIALGLPFLFIPINTLCYAGIPQHKNNEISGMSALSRNLGGSVGISVMTTLLARLTQKHQAFLGAHTTPGSGPFEAMRSGLAAAWQQQGLSAVDAMQRAGAQIYMMAQRQARLLAYVDVIWIFVLVTLVLVPIPFLMARPKKVAAMSMGH</sequence>
<evidence type="ECO:0000256" key="1">
    <source>
        <dbReference type="ARBA" id="ARBA00004651"/>
    </source>
</evidence>
<protein>
    <submittedName>
        <fullName evidence="10">DHA2 family efflux MFS transporter permease subunit</fullName>
    </submittedName>
</protein>
<keyword evidence="5 8" id="KW-0812">Transmembrane</keyword>
<dbReference type="PROSITE" id="PS50850">
    <property type="entry name" value="MFS"/>
    <property type="match status" value="1"/>
</dbReference>
<evidence type="ECO:0000256" key="6">
    <source>
        <dbReference type="ARBA" id="ARBA00022989"/>
    </source>
</evidence>
<feature type="transmembrane region" description="Helical" evidence="8">
    <location>
        <begin position="98"/>
        <end position="120"/>
    </location>
</feature>
<feature type="transmembrane region" description="Helical" evidence="8">
    <location>
        <begin position="384"/>
        <end position="405"/>
    </location>
</feature>
<dbReference type="InterPro" id="IPR011701">
    <property type="entry name" value="MFS"/>
</dbReference>
<dbReference type="InterPro" id="IPR036259">
    <property type="entry name" value="MFS_trans_sf"/>
</dbReference>
<dbReference type="SUPFAM" id="SSF103473">
    <property type="entry name" value="MFS general substrate transporter"/>
    <property type="match status" value="1"/>
</dbReference>
<dbReference type="GO" id="GO:0022857">
    <property type="term" value="F:transmembrane transporter activity"/>
    <property type="evidence" value="ECO:0007669"/>
    <property type="project" value="InterPro"/>
</dbReference>
<dbReference type="PANTHER" id="PTHR42718:SF9">
    <property type="entry name" value="MAJOR FACILITATOR SUPERFAMILY MULTIDRUG TRANSPORTER MFSC"/>
    <property type="match status" value="1"/>
</dbReference>
<feature type="transmembrane region" description="Helical" evidence="8">
    <location>
        <begin position="291"/>
        <end position="311"/>
    </location>
</feature>
<dbReference type="InterPro" id="IPR004638">
    <property type="entry name" value="EmrB-like"/>
</dbReference>
<dbReference type="Pfam" id="PF07690">
    <property type="entry name" value="MFS_1"/>
    <property type="match status" value="1"/>
</dbReference>
<evidence type="ECO:0000259" key="9">
    <source>
        <dbReference type="PROSITE" id="PS50850"/>
    </source>
</evidence>
<feature type="transmembrane region" description="Helical" evidence="8">
    <location>
        <begin position="152"/>
        <end position="173"/>
    </location>
</feature>
<reference evidence="10" key="1">
    <citation type="submission" date="2021-04" db="EMBL/GenBank/DDBJ databases">
        <title>Phylogenetic analysis of Acidobacteriaceae.</title>
        <authorList>
            <person name="Qiu L."/>
            <person name="Zhang Q."/>
        </authorList>
    </citation>
    <scope>NUCLEOTIDE SEQUENCE</scope>
    <source>
        <strain evidence="10">DSM 25168</strain>
    </source>
</reference>
<feature type="transmembrane region" description="Helical" evidence="8">
    <location>
        <begin position="317"/>
        <end position="340"/>
    </location>
</feature>
<evidence type="ECO:0000256" key="5">
    <source>
        <dbReference type="ARBA" id="ARBA00022692"/>
    </source>
</evidence>